<organism evidence="1 2">
    <name type="scientific">Carpinus fangiana</name>
    <dbReference type="NCBI Taxonomy" id="176857"/>
    <lineage>
        <taxon>Eukaryota</taxon>
        <taxon>Viridiplantae</taxon>
        <taxon>Streptophyta</taxon>
        <taxon>Embryophyta</taxon>
        <taxon>Tracheophyta</taxon>
        <taxon>Spermatophyta</taxon>
        <taxon>Magnoliopsida</taxon>
        <taxon>eudicotyledons</taxon>
        <taxon>Gunneridae</taxon>
        <taxon>Pentapetalae</taxon>
        <taxon>rosids</taxon>
        <taxon>fabids</taxon>
        <taxon>Fagales</taxon>
        <taxon>Betulaceae</taxon>
        <taxon>Carpinus</taxon>
    </lineage>
</organism>
<name>A0A5N6KZT0_9ROSI</name>
<proteinExistence type="predicted"/>
<dbReference type="Proteomes" id="UP000327013">
    <property type="component" value="Unassembled WGS sequence"/>
</dbReference>
<sequence>MTMEARGHAMLDNDNETVCFLIGAQCTKRCGRSDVIGSWSSSLRHRFMEGRTIAAPRQKAFLVRACGVCCFGIICRGTVRHEAREKAV</sequence>
<accession>A0A5N6KZT0</accession>
<protein>
    <submittedName>
        <fullName evidence="1">Uncharacterized protein</fullName>
    </submittedName>
</protein>
<reference evidence="1 2" key="1">
    <citation type="submission" date="2019-06" db="EMBL/GenBank/DDBJ databases">
        <title>A chromosomal-level reference genome of Carpinus fangiana (Coryloideae, Betulaceae).</title>
        <authorList>
            <person name="Yang X."/>
            <person name="Wang Z."/>
            <person name="Zhang L."/>
            <person name="Hao G."/>
            <person name="Liu J."/>
            <person name="Yang Y."/>
        </authorList>
    </citation>
    <scope>NUCLEOTIDE SEQUENCE [LARGE SCALE GENOMIC DNA]</scope>
    <source>
        <strain evidence="1">Cfa_2016G</strain>
        <tissue evidence="1">Leaf</tissue>
    </source>
</reference>
<gene>
    <name evidence="1" type="ORF">FH972_024181</name>
</gene>
<evidence type="ECO:0000313" key="2">
    <source>
        <dbReference type="Proteomes" id="UP000327013"/>
    </source>
</evidence>
<evidence type="ECO:0000313" key="1">
    <source>
        <dbReference type="EMBL" id="KAB8356599.1"/>
    </source>
</evidence>
<dbReference type="EMBL" id="VIBQ01000016">
    <property type="protein sequence ID" value="KAB8356599.1"/>
    <property type="molecule type" value="Genomic_DNA"/>
</dbReference>
<keyword evidence="2" id="KW-1185">Reference proteome</keyword>
<comment type="caution">
    <text evidence="1">The sequence shown here is derived from an EMBL/GenBank/DDBJ whole genome shotgun (WGS) entry which is preliminary data.</text>
</comment>
<dbReference type="AlphaFoldDB" id="A0A5N6KZT0"/>